<dbReference type="GO" id="GO:0008270">
    <property type="term" value="F:zinc ion binding"/>
    <property type="evidence" value="ECO:0007669"/>
    <property type="project" value="UniProtKB-KW"/>
</dbReference>
<evidence type="ECO:0000256" key="1">
    <source>
        <dbReference type="ARBA" id="ARBA00022723"/>
    </source>
</evidence>
<reference evidence="8" key="1">
    <citation type="submission" date="2016-06" db="EMBL/GenBank/DDBJ databases">
        <authorList>
            <person name="Cuomo C."/>
            <person name="Litvintseva A."/>
            <person name="Heitman J."/>
            <person name="Chen Y."/>
            <person name="Sun S."/>
            <person name="Springer D."/>
            <person name="Dromer F."/>
            <person name="Young S."/>
            <person name="Zeng Q."/>
            <person name="Chapman S."/>
            <person name="Gujja S."/>
            <person name="Saif S."/>
            <person name="Birren B."/>
        </authorList>
    </citation>
    <scope>NUCLEOTIDE SEQUENCE</scope>
    <source>
        <strain evidence="8">CBS 7841</strain>
    </source>
</reference>
<dbReference type="Pfam" id="PF00642">
    <property type="entry name" value="zf-CCCH"/>
    <property type="match status" value="1"/>
</dbReference>
<keyword evidence="9" id="KW-1185">Reference proteome</keyword>
<evidence type="ECO:0000256" key="6">
    <source>
        <dbReference type="SAM" id="MobiDB-lite"/>
    </source>
</evidence>
<dbReference type="PROSITE" id="PS50103">
    <property type="entry name" value="ZF_C3H1"/>
    <property type="match status" value="1"/>
</dbReference>
<feature type="compositionally biased region" description="Basic and acidic residues" evidence="6">
    <location>
        <begin position="625"/>
        <end position="635"/>
    </location>
</feature>
<reference evidence="8" key="3">
    <citation type="submission" date="2024-01" db="EMBL/GenBank/DDBJ databases">
        <authorList>
            <person name="Coelho M.A."/>
            <person name="David-Palma M."/>
            <person name="Shea T."/>
            <person name="Sun S."/>
            <person name="Cuomo C.A."/>
            <person name="Heitman J."/>
        </authorList>
    </citation>
    <scope>NUCLEOTIDE SEQUENCE</scope>
    <source>
        <strain evidence="8">CBS 7841</strain>
    </source>
</reference>
<proteinExistence type="predicted"/>
<protein>
    <recommendedName>
        <fullName evidence="7">C3H1-type domain-containing protein</fullName>
    </recommendedName>
</protein>
<evidence type="ECO:0000313" key="8">
    <source>
        <dbReference type="EMBL" id="WVN91127.1"/>
    </source>
</evidence>
<dbReference type="KEGG" id="cdep:91090586"/>
<dbReference type="Proteomes" id="UP000094043">
    <property type="component" value="Chromosome 8"/>
</dbReference>
<dbReference type="EMBL" id="CP143791">
    <property type="protein sequence ID" value="WVN91127.1"/>
    <property type="molecule type" value="Genomic_DNA"/>
</dbReference>
<keyword evidence="3 5" id="KW-0863">Zinc-finger</keyword>
<keyword evidence="2" id="KW-0677">Repeat</keyword>
<accession>A0AAJ8M4X6</accession>
<keyword evidence="1 5" id="KW-0479">Metal-binding</keyword>
<dbReference type="FunFam" id="4.10.1000.10:FF:000001">
    <property type="entry name" value="zinc finger CCCH domain-containing protein 15-like"/>
    <property type="match status" value="1"/>
</dbReference>
<feature type="domain" description="C3H1-type" evidence="7">
    <location>
        <begin position="316"/>
        <end position="344"/>
    </location>
</feature>
<gene>
    <name evidence="8" type="ORF">L203_106378</name>
</gene>
<dbReference type="Gene3D" id="4.10.1000.10">
    <property type="entry name" value="Zinc finger, CCCH-type"/>
    <property type="match status" value="1"/>
</dbReference>
<dbReference type="GeneID" id="91090586"/>
<name>A0AAJ8M4X6_9TREE</name>
<keyword evidence="4 5" id="KW-0862">Zinc</keyword>
<dbReference type="SMART" id="SM00356">
    <property type="entry name" value="ZnF_C3H1"/>
    <property type="match status" value="1"/>
</dbReference>
<feature type="zinc finger region" description="C3H1-type" evidence="5">
    <location>
        <begin position="316"/>
        <end position="344"/>
    </location>
</feature>
<evidence type="ECO:0000256" key="5">
    <source>
        <dbReference type="PROSITE-ProRule" id="PRU00723"/>
    </source>
</evidence>
<evidence type="ECO:0000313" key="9">
    <source>
        <dbReference type="Proteomes" id="UP000094043"/>
    </source>
</evidence>
<sequence>MMASSAVPVMMTRRHRSRLCSQAGHSRPRSGQDASGCRNGDGALDRIAQVSANSLENSVGLAFKADRKPVRNPLPDLTRVATAAQTAAVLSRPPPPTIFGRPGTRPFTLDPLPFKDQDVPLPKAYNAAYPHPLTAYTSPGVNPKAVEASGYLAHLEKLMEEDPKAALGTIFHDAGFDDLQHSVYLVFTAKGNAEDGRPGNGIPEAMWSQFENPCNARLPSVHLVEKIMNTGQQEQASVGSPNVPSNVGPRFNQHHPLSVEYGDRTALLCSGIVSPMSDVRPNRQGEVYHGGHATQKHMIHLEEEGMGERERAGKPAWKTEICVAYEKTGHCQYDSGCKFAHGIHELRITQHDLSVRGLASPVIAPTQAGYFVEDRMIRDGSSSTQAVSFAKAQNATSQLTRAQMQWQATLSGYDQRWYRRMSVPVFSQVSSNHRRHSEDVITPTPFHSLPAQDAIGSERAQYATYASMQNISETRPETYPRAEISPGREHDDPLFPSYHCSSVQSTKQERPTFMDPFARLSVAYKAEKQTGLAFSMATHSPIVRNTYFSPSSVLYPVASSPSEHSETLEDNRLSMLSSLSDGSKDSPATPIEFSEEFNIRLGSTESFSPASSMSSGLPLLSDGGNFKDKSKEPFSRKSSSGNGCCTDGHFGIHMGPMIEDTRMGSMTLDFAGGDSIWR</sequence>
<reference evidence="8" key="2">
    <citation type="journal article" date="2022" name="Elife">
        <title>Obligate sexual reproduction of a homothallic fungus closely related to the Cryptococcus pathogenic species complex.</title>
        <authorList>
            <person name="Passer A.R."/>
            <person name="Clancey S.A."/>
            <person name="Shea T."/>
            <person name="David-Palma M."/>
            <person name="Averette A.F."/>
            <person name="Boekhout T."/>
            <person name="Porcel B.M."/>
            <person name="Nowrousian M."/>
            <person name="Cuomo C.A."/>
            <person name="Sun S."/>
            <person name="Heitman J."/>
            <person name="Coelho M.A."/>
        </authorList>
    </citation>
    <scope>NUCLEOTIDE SEQUENCE</scope>
    <source>
        <strain evidence="8">CBS 7841</strain>
    </source>
</reference>
<evidence type="ECO:0000256" key="3">
    <source>
        <dbReference type="ARBA" id="ARBA00022771"/>
    </source>
</evidence>
<dbReference type="InterPro" id="IPR000571">
    <property type="entry name" value="Znf_CCCH"/>
</dbReference>
<evidence type="ECO:0000256" key="2">
    <source>
        <dbReference type="ARBA" id="ARBA00022737"/>
    </source>
</evidence>
<feature type="region of interest" description="Disordered" evidence="6">
    <location>
        <begin position="1"/>
        <end position="40"/>
    </location>
</feature>
<evidence type="ECO:0000256" key="4">
    <source>
        <dbReference type="ARBA" id="ARBA00022833"/>
    </source>
</evidence>
<dbReference type="SUPFAM" id="SSF90229">
    <property type="entry name" value="CCCH zinc finger"/>
    <property type="match status" value="1"/>
</dbReference>
<feature type="region of interest" description="Disordered" evidence="6">
    <location>
        <begin position="607"/>
        <end position="641"/>
    </location>
</feature>
<dbReference type="AlphaFoldDB" id="A0AAJ8M4X6"/>
<evidence type="ECO:0000259" key="7">
    <source>
        <dbReference type="PROSITE" id="PS50103"/>
    </source>
</evidence>
<dbReference type="RefSeq" id="XP_066071827.1">
    <property type="nucleotide sequence ID" value="XM_066215730.1"/>
</dbReference>
<dbReference type="InterPro" id="IPR036855">
    <property type="entry name" value="Znf_CCCH_sf"/>
</dbReference>
<organism evidence="8 9">
    <name type="scientific">Cryptococcus depauperatus CBS 7841</name>
    <dbReference type="NCBI Taxonomy" id="1295531"/>
    <lineage>
        <taxon>Eukaryota</taxon>
        <taxon>Fungi</taxon>
        <taxon>Dikarya</taxon>
        <taxon>Basidiomycota</taxon>
        <taxon>Agaricomycotina</taxon>
        <taxon>Tremellomycetes</taxon>
        <taxon>Tremellales</taxon>
        <taxon>Cryptococcaceae</taxon>
        <taxon>Cryptococcus</taxon>
    </lineage>
</organism>